<feature type="compositionally biased region" description="Polar residues" evidence="1">
    <location>
        <begin position="600"/>
        <end position="616"/>
    </location>
</feature>
<gene>
    <name evidence="3" type="ORF">H2201_008288</name>
</gene>
<accession>A0ABQ9NKU5</accession>
<feature type="region of interest" description="Disordered" evidence="1">
    <location>
        <begin position="1"/>
        <end position="47"/>
    </location>
</feature>
<evidence type="ECO:0000256" key="2">
    <source>
        <dbReference type="SAM" id="Phobius"/>
    </source>
</evidence>
<evidence type="ECO:0000313" key="3">
    <source>
        <dbReference type="EMBL" id="KAJ9657112.1"/>
    </source>
</evidence>
<feature type="compositionally biased region" description="Polar residues" evidence="1">
    <location>
        <begin position="1"/>
        <end position="25"/>
    </location>
</feature>
<keyword evidence="4" id="KW-1185">Reference proteome</keyword>
<keyword evidence="2" id="KW-0812">Transmembrane</keyword>
<keyword evidence="2" id="KW-1133">Transmembrane helix</keyword>
<sequence>MSSDTTPLRDTWFQGQSEPRSTPNITVEDLSDLPRRDRVSLDQRNQQKEQDGRVLLINFVGQDHVEHKKLKVEAQEFDNLKSLQRFYDSPKSRSQTTFRVIHVQSAPWAIQFLLNKFNICHCNDHVGTEFGRWARYEKAQQHTGKPVLKGKAFRTQRDPSRGINRTSFALDYLKHYPVKSVPDSAVSTRMMELDHHDATNMPSHGYDVFSQRLSVYVQHKEAQPMTPTVPNVSNPRYHNEAGVSGLEHSSKQHGSGSAGKGRKLASIAEPVHLMLDVNSLDNGRIIIIFDHSHSGVVEDTLIGARQEIVSRWRRLTFNLPQEDVVNDEWLSLECMDMFLSTCDTHTSILEDKIYDSPADESRALELWASYSLWRRVEKLMGIHVDIEDWLETAQAEFEKLANLVEQTLITPTDKLMELMYQSVQIRDSRHNLELGMSVWRLSWITFIFLPLTFLVGFFDIDPSRKDRIKCTPPPPRIGDPTRRGVYEHEFHSLSNAYPQLWTRAGPRTNIEPQGFSSRMKWRLILNWYAPNKTTLAPSYELREEIGVWSRFKRYLVWRWLGQMKFVTASSIANVELGKDSILGSNPNTNHVLNPFVTPLTATEAQPPNPYSTTSPSRHLRPASASSGPSRPSSAASTGVMIEEARFDTSDDEILSK</sequence>
<feature type="compositionally biased region" description="Low complexity" evidence="1">
    <location>
        <begin position="621"/>
        <end position="636"/>
    </location>
</feature>
<comment type="caution">
    <text evidence="3">The sequence shown here is derived from an EMBL/GenBank/DDBJ whole genome shotgun (WGS) entry which is preliminary data.</text>
</comment>
<feature type="transmembrane region" description="Helical" evidence="2">
    <location>
        <begin position="438"/>
        <end position="458"/>
    </location>
</feature>
<reference evidence="3" key="1">
    <citation type="submission" date="2022-10" db="EMBL/GenBank/DDBJ databases">
        <title>Culturing micro-colonial fungi from biological soil crusts in the Mojave desert and describing Neophaeococcomyces mojavensis, and introducing the new genera and species Taxawa tesnikishii.</title>
        <authorList>
            <person name="Kurbessoian T."/>
            <person name="Stajich J.E."/>
        </authorList>
    </citation>
    <scope>NUCLEOTIDE SEQUENCE</scope>
    <source>
        <strain evidence="3">TK_1</strain>
    </source>
</reference>
<dbReference type="EMBL" id="JAPDRL010000107">
    <property type="protein sequence ID" value="KAJ9657112.1"/>
    <property type="molecule type" value="Genomic_DNA"/>
</dbReference>
<feature type="compositionally biased region" description="Polar residues" evidence="1">
    <location>
        <begin position="225"/>
        <end position="236"/>
    </location>
</feature>
<feature type="region of interest" description="Disordered" evidence="1">
    <location>
        <begin position="225"/>
        <end position="262"/>
    </location>
</feature>
<protein>
    <recommendedName>
        <fullName evidence="5">Clr5 domain-containing protein</fullName>
    </recommendedName>
</protein>
<feature type="compositionally biased region" description="Basic and acidic residues" evidence="1">
    <location>
        <begin position="642"/>
        <end position="656"/>
    </location>
</feature>
<name>A0ABQ9NKU5_9PEZI</name>
<organism evidence="3 4">
    <name type="scientific">Coniosporium apollinis</name>
    <dbReference type="NCBI Taxonomy" id="61459"/>
    <lineage>
        <taxon>Eukaryota</taxon>
        <taxon>Fungi</taxon>
        <taxon>Dikarya</taxon>
        <taxon>Ascomycota</taxon>
        <taxon>Pezizomycotina</taxon>
        <taxon>Dothideomycetes</taxon>
        <taxon>Dothideomycetes incertae sedis</taxon>
        <taxon>Coniosporium</taxon>
    </lineage>
</organism>
<dbReference type="Proteomes" id="UP001172684">
    <property type="component" value="Unassembled WGS sequence"/>
</dbReference>
<evidence type="ECO:0008006" key="5">
    <source>
        <dbReference type="Google" id="ProtNLM"/>
    </source>
</evidence>
<evidence type="ECO:0000256" key="1">
    <source>
        <dbReference type="SAM" id="MobiDB-lite"/>
    </source>
</evidence>
<evidence type="ECO:0000313" key="4">
    <source>
        <dbReference type="Proteomes" id="UP001172684"/>
    </source>
</evidence>
<feature type="region of interest" description="Disordered" evidence="1">
    <location>
        <begin position="600"/>
        <end position="656"/>
    </location>
</feature>
<keyword evidence="2" id="KW-0472">Membrane</keyword>
<proteinExistence type="predicted"/>
<feature type="compositionally biased region" description="Basic and acidic residues" evidence="1">
    <location>
        <begin position="32"/>
        <end position="47"/>
    </location>
</feature>